<dbReference type="EMBL" id="SNYC01000003">
    <property type="protein sequence ID" value="TDQ11732.1"/>
    <property type="molecule type" value="Genomic_DNA"/>
</dbReference>
<evidence type="ECO:0000313" key="3">
    <source>
        <dbReference type="Proteomes" id="UP000295620"/>
    </source>
</evidence>
<proteinExistence type="predicted"/>
<comment type="caution">
    <text evidence="2">The sequence shown here is derived from an EMBL/GenBank/DDBJ whole genome shotgun (WGS) entry which is preliminary data.</text>
</comment>
<dbReference type="Proteomes" id="UP000295620">
    <property type="component" value="Unassembled WGS sequence"/>
</dbReference>
<dbReference type="AlphaFoldDB" id="A0A4R6T024"/>
<dbReference type="OrthoDB" id="9813053at2"/>
<keyword evidence="3" id="KW-1185">Reference proteome</keyword>
<organism evidence="2 3">
    <name type="scientific">Pedobacter metabolipauper</name>
    <dbReference type="NCBI Taxonomy" id="425513"/>
    <lineage>
        <taxon>Bacteria</taxon>
        <taxon>Pseudomonadati</taxon>
        <taxon>Bacteroidota</taxon>
        <taxon>Sphingobacteriia</taxon>
        <taxon>Sphingobacteriales</taxon>
        <taxon>Sphingobacteriaceae</taxon>
        <taxon>Pedobacter</taxon>
    </lineage>
</organism>
<dbReference type="InterPro" id="IPR025272">
    <property type="entry name" value="SocA_Panacea"/>
</dbReference>
<evidence type="ECO:0000313" key="2">
    <source>
        <dbReference type="EMBL" id="TDQ11732.1"/>
    </source>
</evidence>
<sequence length="185" mass="21136">MQGFNVDKNKTLNAALYVLNRLGEIDYHKIFKILYFADQEHLKDFGRPITGDCYQAMNFGPVPSFLYDIFKAAEKGIHPFYEAVEMSAAFSIRRSGNIPYVTAKTEADQDELSDSDLEILNKSIESNRELNFEELVKKSHDAAWTSAAERMDIEMPYLEIAEAAGTSQDMMRYITLNAENDQNMH</sequence>
<gene>
    <name evidence="2" type="ORF">ATK78_0860</name>
</gene>
<dbReference type="RefSeq" id="WP_133574780.1">
    <property type="nucleotide sequence ID" value="NZ_SNYC01000003.1"/>
</dbReference>
<name>A0A4R6T024_9SPHI</name>
<dbReference type="Pfam" id="PF13274">
    <property type="entry name" value="SocA_Panacea"/>
    <property type="match status" value="1"/>
</dbReference>
<accession>A0A4R6T024</accession>
<protein>
    <submittedName>
        <fullName evidence="2">Uncharacterized protein DUF4065</fullName>
    </submittedName>
</protein>
<feature type="domain" description="Antitoxin SocA-like Panacea" evidence="1">
    <location>
        <begin position="30"/>
        <end position="144"/>
    </location>
</feature>
<evidence type="ECO:0000259" key="1">
    <source>
        <dbReference type="Pfam" id="PF13274"/>
    </source>
</evidence>
<reference evidence="2 3" key="1">
    <citation type="submission" date="2019-03" db="EMBL/GenBank/DDBJ databases">
        <title>Genomic Encyclopedia of Archaeal and Bacterial Type Strains, Phase II (KMG-II): from individual species to whole genera.</title>
        <authorList>
            <person name="Goeker M."/>
        </authorList>
    </citation>
    <scope>NUCLEOTIDE SEQUENCE [LARGE SCALE GENOMIC DNA]</scope>
    <source>
        <strain evidence="2 3">DSM 19035</strain>
    </source>
</reference>